<accession>A0A7J7V3M8</accession>
<protein>
    <submittedName>
        <fullName evidence="2">Uncharacterized protein</fullName>
    </submittedName>
</protein>
<gene>
    <name evidence="2" type="ORF">mMyoMyo1_008452</name>
</gene>
<comment type="caution">
    <text evidence="2">The sequence shown here is derived from an EMBL/GenBank/DDBJ whole genome shotgun (WGS) entry which is preliminary data.</text>
</comment>
<evidence type="ECO:0000256" key="1">
    <source>
        <dbReference type="SAM" id="MobiDB-lite"/>
    </source>
</evidence>
<feature type="region of interest" description="Disordered" evidence="1">
    <location>
        <begin position="1"/>
        <end position="32"/>
    </location>
</feature>
<evidence type="ECO:0000313" key="3">
    <source>
        <dbReference type="Proteomes" id="UP000527355"/>
    </source>
</evidence>
<reference evidence="2 3" key="1">
    <citation type="journal article" date="2020" name="Nature">
        <title>Six reference-quality genomes reveal evolution of bat adaptations.</title>
        <authorList>
            <person name="Jebb D."/>
            <person name="Huang Z."/>
            <person name="Pippel M."/>
            <person name="Hughes G.M."/>
            <person name="Lavrichenko K."/>
            <person name="Devanna P."/>
            <person name="Winkler S."/>
            <person name="Jermiin L.S."/>
            <person name="Skirmuntt E.C."/>
            <person name="Katzourakis A."/>
            <person name="Burkitt-Gray L."/>
            <person name="Ray D.A."/>
            <person name="Sullivan K.A.M."/>
            <person name="Roscito J.G."/>
            <person name="Kirilenko B.M."/>
            <person name="Davalos L.M."/>
            <person name="Corthals A.P."/>
            <person name="Power M.L."/>
            <person name="Jones G."/>
            <person name="Ransome R.D."/>
            <person name="Dechmann D.K.N."/>
            <person name="Locatelli A.G."/>
            <person name="Puechmaille S.J."/>
            <person name="Fedrigo O."/>
            <person name="Jarvis E.D."/>
            <person name="Hiller M."/>
            <person name="Vernes S.C."/>
            <person name="Myers E.W."/>
            <person name="Teeling E.C."/>
        </authorList>
    </citation>
    <scope>NUCLEOTIDE SEQUENCE [LARGE SCALE GENOMIC DNA]</scope>
    <source>
        <strain evidence="2">MMyoMyo1</strain>
        <tissue evidence="2">Flight muscle</tissue>
    </source>
</reference>
<proteinExistence type="predicted"/>
<dbReference type="Proteomes" id="UP000527355">
    <property type="component" value="Unassembled WGS sequence"/>
</dbReference>
<dbReference type="EMBL" id="JABWUV010000011">
    <property type="protein sequence ID" value="KAF6319713.1"/>
    <property type="molecule type" value="Genomic_DNA"/>
</dbReference>
<organism evidence="2 3">
    <name type="scientific">Myotis myotis</name>
    <name type="common">Greater mouse-eared bat</name>
    <name type="synonym">Vespertilio myotis</name>
    <dbReference type="NCBI Taxonomy" id="51298"/>
    <lineage>
        <taxon>Eukaryota</taxon>
        <taxon>Metazoa</taxon>
        <taxon>Chordata</taxon>
        <taxon>Craniata</taxon>
        <taxon>Vertebrata</taxon>
        <taxon>Euteleostomi</taxon>
        <taxon>Mammalia</taxon>
        <taxon>Eutheria</taxon>
        <taxon>Laurasiatheria</taxon>
        <taxon>Chiroptera</taxon>
        <taxon>Yangochiroptera</taxon>
        <taxon>Vespertilionidae</taxon>
        <taxon>Myotis</taxon>
    </lineage>
</organism>
<feature type="compositionally biased region" description="Basic and acidic residues" evidence="1">
    <location>
        <begin position="15"/>
        <end position="24"/>
    </location>
</feature>
<evidence type="ECO:0000313" key="2">
    <source>
        <dbReference type="EMBL" id="KAF6319713.1"/>
    </source>
</evidence>
<keyword evidence="3" id="KW-1185">Reference proteome</keyword>
<dbReference type="AlphaFoldDB" id="A0A7J7V3M8"/>
<name>A0A7J7V3M8_MYOMY</name>
<sequence length="171" mass="18101">MADGRSGARPSLPSCHREQSDKARVGSGGGRLGPGGLGKLLRVPGCPLLLSHPPNTALSVTPSFQNTPFGASPLWASVPHLSKRCGLISGPPDSKDLRKEPGCQRPAGWALNNLQKAQPQQDTGRPSLRTSIRQGLLTHLLLAPCLWGGSFSRLASLLAVPSATRSICRFW</sequence>